<dbReference type="AlphaFoldDB" id="A0AA85AMP8"/>
<dbReference type="InterPro" id="IPR000477">
    <property type="entry name" value="RT_dom"/>
</dbReference>
<accession>A0AA85AMP8</accession>
<evidence type="ECO:0000313" key="3">
    <source>
        <dbReference type="WBParaSite" id="SMRG1_93380.1"/>
    </source>
</evidence>
<dbReference type="WBParaSite" id="SMRG1_93380.1">
    <property type="protein sequence ID" value="SMRG1_93380.1"/>
    <property type="gene ID" value="SMRG1_93380"/>
</dbReference>
<organism evidence="2 3">
    <name type="scientific">Schistosoma margrebowiei</name>
    <dbReference type="NCBI Taxonomy" id="48269"/>
    <lineage>
        <taxon>Eukaryota</taxon>
        <taxon>Metazoa</taxon>
        <taxon>Spiralia</taxon>
        <taxon>Lophotrochozoa</taxon>
        <taxon>Platyhelminthes</taxon>
        <taxon>Trematoda</taxon>
        <taxon>Digenea</taxon>
        <taxon>Strigeidida</taxon>
        <taxon>Schistosomatoidea</taxon>
        <taxon>Schistosomatidae</taxon>
        <taxon>Schistosoma</taxon>
    </lineage>
</organism>
<dbReference type="PROSITE" id="PS50878">
    <property type="entry name" value="RT_POL"/>
    <property type="match status" value="1"/>
</dbReference>
<evidence type="ECO:0000313" key="2">
    <source>
        <dbReference type="Proteomes" id="UP000050790"/>
    </source>
</evidence>
<sequence length="127" mass="14741">MFFAERLNHTNVNDKFMVSFDITSLFTNILLFETIDIICQNDDLLPLRAIEFKKLLLMCTTDVQFQFNYTIHRQIGDVAIVSPLGPIMADIFMGYLENTVLKQAISETTECSRYMDDTFIICNNEQH</sequence>
<feature type="domain" description="Reverse transcriptase" evidence="1">
    <location>
        <begin position="1"/>
        <end position="127"/>
    </location>
</feature>
<name>A0AA85AMP8_9TREM</name>
<evidence type="ECO:0000259" key="1">
    <source>
        <dbReference type="PROSITE" id="PS50878"/>
    </source>
</evidence>
<reference evidence="3" key="1">
    <citation type="submission" date="2023-11" db="UniProtKB">
        <authorList>
            <consortium name="WormBaseParasite"/>
        </authorList>
    </citation>
    <scope>IDENTIFICATION</scope>
</reference>
<protein>
    <recommendedName>
        <fullName evidence="1">Reverse transcriptase domain-containing protein</fullName>
    </recommendedName>
</protein>
<proteinExistence type="predicted"/>
<dbReference type="PANTHER" id="PTHR21301">
    <property type="entry name" value="REVERSE TRANSCRIPTASE"/>
    <property type="match status" value="1"/>
</dbReference>
<dbReference type="Proteomes" id="UP000050790">
    <property type="component" value="Unassembled WGS sequence"/>
</dbReference>
<dbReference type="PANTHER" id="PTHR21301:SF10">
    <property type="entry name" value="REVERSE TRANSCRIPTASE DOMAIN-CONTAINING PROTEIN"/>
    <property type="match status" value="1"/>
</dbReference>